<dbReference type="GO" id="GO:0003677">
    <property type="term" value="F:DNA binding"/>
    <property type="evidence" value="ECO:0007669"/>
    <property type="project" value="InterPro"/>
</dbReference>
<organism evidence="2 3">
    <name type="scientific">Pedobacter steynii</name>
    <dbReference type="NCBI Taxonomy" id="430522"/>
    <lineage>
        <taxon>Bacteria</taxon>
        <taxon>Pseudomonadati</taxon>
        <taxon>Bacteroidota</taxon>
        <taxon>Sphingobacteriia</taxon>
        <taxon>Sphingobacteriales</taxon>
        <taxon>Sphingobacteriaceae</taxon>
        <taxon>Pedobacter</taxon>
    </lineage>
</organism>
<proteinExistence type="predicted"/>
<reference evidence="2 3" key="1">
    <citation type="submission" date="2016-08" db="EMBL/GenBank/DDBJ databases">
        <authorList>
            <person name="Seilhamer J.J."/>
        </authorList>
    </citation>
    <scope>NUCLEOTIDE SEQUENCE [LARGE SCALE GENOMIC DNA]</scope>
    <source>
        <strain evidence="2 3">DX4</strain>
    </source>
</reference>
<evidence type="ECO:0000259" key="1">
    <source>
        <dbReference type="PROSITE" id="PS50943"/>
    </source>
</evidence>
<dbReference type="CDD" id="cd00093">
    <property type="entry name" value="HTH_XRE"/>
    <property type="match status" value="1"/>
</dbReference>
<dbReference type="SUPFAM" id="SSF47413">
    <property type="entry name" value="lambda repressor-like DNA-binding domains"/>
    <property type="match status" value="1"/>
</dbReference>
<feature type="domain" description="HTH cro/C1-type" evidence="1">
    <location>
        <begin position="11"/>
        <end position="64"/>
    </location>
</feature>
<dbReference type="OrthoDB" id="674774at2"/>
<dbReference type="InterPro" id="IPR010982">
    <property type="entry name" value="Lambda_DNA-bd_dom_sf"/>
</dbReference>
<dbReference type="Pfam" id="PF01381">
    <property type="entry name" value="HTH_3"/>
    <property type="match status" value="1"/>
</dbReference>
<gene>
    <name evidence="2" type="ORF">BFS30_10175</name>
</gene>
<accession>A0A1D7QFR0</accession>
<evidence type="ECO:0000313" key="3">
    <source>
        <dbReference type="Proteomes" id="UP000094313"/>
    </source>
</evidence>
<keyword evidence="3" id="KW-1185">Reference proteome</keyword>
<sequence length="103" mass="11731">MTRKPHLGKNVSRIRTAREMKQETLAKALGVSQQAVSRMEQRAVIGDDSLKKIAEILEVSLATIKACDENFILSHIMSDQNHNYNLQRILRLIKKILGANYEK</sequence>
<dbReference type="PROSITE" id="PS50943">
    <property type="entry name" value="HTH_CROC1"/>
    <property type="match status" value="1"/>
</dbReference>
<dbReference type="AlphaFoldDB" id="A0A1D7QFR0"/>
<dbReference type="KEGG" id="psty:BFS30_10175"/>
<protein>
    <recommendedName>
        <fullName evidence="1">HTH cro/C1-type domain-containing protein</fullName>
    </recommendedName>
</protein>
<dbReference type="InterPro" id="IPR001387">
    <property type="entry name" value="Cro/C1-type_HTH"/>
</dbReference>
<evidence type="ECO:0000313" key="2">
    <source>
        <dbReference type="EMBL" id="AOM77501.1"/>
    </source>
</evidence>
<dbReference type="RefSeq" id="WP_069379191.1">
    <property type="nucleotide sequence ID" value="NZ_CP017141.1"/>
</dbReference>
<name>A0A1D7QFR0_9SPHI</name>
<dbReference type="Gene3D" id="1.10.260.40">
    <property type="entry name" value="lambda repressor-like DNA-binding domains"/>
    <property type="match status" value="1"/>
</dbReference>
<dbReference type="SMART" id="SM00530">
    <property type="entry name" value="HTH_XRE"/>
    <property type="match status" value="1"/>
</dbReference>
<dbReference type="EMBL" id="CP017141">
    <property type="protein sequence ID" value="AOM77501.1"/>
    <property type="molecule type" value="Genomic_DNA"/>
</dbReference>
<dbReference type="Proteomes" id="UP000094313">
    <property type="component" value="Chromosome"/>
</dbReference>